<keyword evidence="7" id="KW-0812">Transmembrane</keyword>
<dbReference type="EMBL" id="CM018207">
    <property type="protein sequence ID" value="KAB2079168.1"/>
    <property type="molecule type" value="Genomic_DNA"/>
</dbReference>
<evidence type="ECO:0000256" key="7">
    <source>
        <dbReference type="ARBA" id="ARBA00022692"/>
    </source>
</evidence>
<evidence type="ECO:0000256" key="11">
    <source>
        <dbReference type="ARBA" id="ARBA00023078"/>
    </source>
</evidence>
<evidence type="ECO:0000313" key="15">
    <source>
        <dbReference type="EMBL" id="KAB2079168.1"/>
    </source>
</evidence>
<dbReference type="InterPro" id="IPR001344">
    <property type="entry name" value="Chloro_AB-bd_pln"/>
</dbReference>
<reference evidence="16" key="1">
    <citation type="journal article" date="2020" name="Nat. Genet.">
        <title>Genomic diversifications of five Gossypium allopolyploid species and their impact on cotton improvement.</title>
        <authorList>
            <person name="Chen Z.J."/>
            <person name="Sreedasyam A."/>
            <person name="Ando A."/>
            <person name="Song Q."/>
            <person name="De Santiago L.M."/>
            <person name="Hulse-Kemp A.M."/>
            <person name="Ding M."/>
            <person name="Ye W."/>
            <person name="Kirkbride R.C."/>
            <person name="Jenkins J."/>
            <person name="Plott C."/>
            <person name="Lovell J."/>
            <person name="Lin Y.M."/>
            <person name="Vaughn R."/>
            <person name="Liu B."/>
            <person name="Simpson S."/>
            <person name="Scheffler B.E."/>
            <person name="Wen L."/>
            <person name="Saski C.A."/>
            <person name="Grover C.E."/>
            <person name="Hu G."/>
            <person name="Conover J.L."/>
            <person name="Carlson J.W."/>
            <person name="Shu S."/>
            <person name="Boston L.B."/>
            <person name="Williams M."/>
            <person name="Peterson D.G."/>
            <person name="McGee K."/>
            <person name="Jones D.C."/>
            <person name="Wendel J.F."/>
            <person name="Stelly D.M."/>
            <person name="Grimwood J."/>
            <person name="Schmutz J."/>
        </authorList>
    </citation>
    <scope>NUCLEOTIDE SEQUENCE [LARGE SCALE GENOMIC DNA]</scope>
    <source>
        <strain evidence="16">cv. 3-79</strain>
    </source>
</reference>
<dbReference type="GO" id="GO:0009765">
    <property type="term" value="P:photosynthesis, light harvesting"/>
    <property type="evidence" value="ECO:0007669"/>
    <property type="project" value="InterPro"/>
</dbReference>
<dbReference type="PANTHER" id="PTHR21649">
    <property type="entry name" value="CHLOROPHYLL A/B BINDING PROTEIN"/>
    <property type="match status" value="1"/>
</dbReference>
<dbReference type="GO" id="GO:0016168">
    <property type="term" value="F:chlorophyll binding"/>
    <property type="evidence" value="ECO:0007669"/>
    <property type="project" value="UniProtKB-KW"/>
</dbReference>
<gene>
    <name evidence="15" type="ORF">ES319_A06G213200v1</name>
</gene>
<keyword evidence="4 14" id="KW-0150">Chloroplast</keyword>
<dbReference type="AlphaFoldDB" id="A0A5J5VGT7"/>
<feature type="binding site" description="axial binding residue" evidence="13">
    <location>
        <position position="105"/>
    </location>
    <ligand>
        <name>chlorophyll a</name>
        <dbReference type="ChEBI" id="CHEBI:58416"/>
        <label>2</label>
    </ligand>
    <ligandPart>
        <name>Mg</name>
        <dbReference type="ChEBI" id="CHEBI:25107"/>
    </ligandPart>
</feature>
<evidence type="ECO:0000256" key="2">
    <source>
        <dbReference type="ARBA" id="ARBA00007259"/>
    </source>
</evidence>
<dbReference type="OrthoDB" id="423598at2759"/>
<keyword evidence="11 14" id="KW-0793">Thylakoid</keyword>
<keyword evidence="8 14" id="KW-0603">Photosystem I</keyword>
<comment type="similarity">
    <text evidence="2 14">Belongs to the light-harvesting chlorophyll a/b-binding (LHC) protein family.</text>
</comment>
<comment type="function">
    <text evidence="14">The light-harvesting complex (LHC) functions as a light receptor, it captures and delivers excitation energy to photosystems with which it is closely associated.</text>
</comment>
<keyword evidence="16" id="KW-1185">Reference proteome</keyword>
<organism evidence="15 16">
    <name type="scientific">Gossypium barbadense</name>
    <name type="common">Sea Island cotton</name>
    <name type="synonym">Hibiscus barbadensis</name>
    <dbReference type="NCBI Taxonomy" id="3634"/>
    <lineage>
        <taxon>Eukaryota</taxon>
        <taxon>Viridiplantae</taxon>
        <taxon>Streptophyta</taxon>
        <taxon>Embryophyta</taxon>
        <taxon>Tracheophyta</taxon>
        <taxon>Spermatophyta</taxon>
        <taxon>Magnoliopsida</taxon>
        <taxon>eudicotyledons</taxon>
        <taxon>Gunneridae</taxon>
        <taxon>Pentapetalae</taxon>
        <taxon>rosids</taxon>
        <taxon>malvids</taxon>
        <taxon>Malvales</taxon>
        <taxon>Malvaceae</taxon>
        <taxon>Malvoideae</taxon>
        <taxon>Gossypium</taxon>
    </lineage>
</organism>
<dbReference type="GO" id="GO:0009535">
    <property type="term" value="C:chloroplast thylakoid membrane"/>
    <property type="evidence" value="ECO:0007669"/>
    <property type="project" value="UniProtKB-SubCell"/>
</dbReference>
<protein>
    <recommendedName>
        <fullName evidence="14">Chlorophyll a-b binding protein, chloroplastic</fullName>
    </recommendedName>
</protein>
<evidence type="ECO:0000256" key="13">
    <source>
        <dbReference type="PIRSR" id="PIRSR601344-1"/>
    </source>
</evidence>
<evidence type="ECO:0000256" key="4">
    <source>
        <dbReference type="ARBA" id="ARBA00022528"/>
    </source>
</evidence>
<keyword evidence="10 14" id="KW-0157">Chromophore</keyword>
<evidence type="ECO:0000256" key="14">
    <source>
        <dbReference type="RuleBase" id="RU363080"/>
    </source>
</evidence>
<feature type="binding site" evidence="13">
    <location>
        <position position="103"/>
    </location>
    <ligand>
        <name>chlorophyll a</name>
        <dbReference type="ChEBI" id="CHEBI:58416"/>
        <label>1</label>
    </ligand>
</feature>
<sequence>MALSSLSLARKAMKFSPSTLGINVSGCVSMRKTTKPVASCNSWYDLDRVYKLLFYLTGAFPGDYETFARNLTDPLYPGSNFDPLVLANDSEAFAELKVKEIKNGRLAMFAMNRLLGNLADPADNNAWAYVTNFFPGK</sequence>
<keyword evidence="6 14" id="KW-0934">Plastid</keyword>
<dbReference type="InterPro" id="IPR022796">
    <property type="entry name" value="Chloroa_b-bind"/>
</dbReference>
<keyword evidence="5 14" id="KW-0602">Photosynthesis</keyword>
<evidence type="ECO:0000256" key="5">
    <source>
        <dbReference type="ARBA" id="ARBA00022531"/>
    </source>
</evidence>
<dbReference type="Gene3D" id="1.10.3460.10">
    <property type="entry name" value="Chlorophyll a/b binding protein domain"/>
    <property type="match status" value="1"/>
</dbReference>
<keyword evidence="3 13" id="KW-0148">Chlorophyll</keyword>
<evidence type="ECO:0000256" key="12">
    <source>
        <dbReference type="ARBA" id="ARBA00023136"/>
    </source>
</evidence>
<dbReference type="Proteomes" id="UP000327439">
    <property type="component" value="Chromosome A06"/>
</dbReference>
<evidence type="ECO:0000256" key="10">
    <source>
        <dbReference type="ARBA" id="ARBA00022991"/>
    </source>
</evidence>
<feature type="binding site" evidence="13">
    <location>
        <position position="99"/>
    </location>
    <ligand>
        <name>chlorophyll a</name>
        <dbReference type="ChEBI" id="CHEBI:58416"/>
        <label>1</label>
    </ligand>
</feature>
<keyword evidence="14" id="KW-0604">Photosystem II</keyword>
<evidence type="ECO:0000256" key="8">
    <source>
        <dbReference type="ARBA" id="ARBA00022836"/>
    </source>
</evidence>
<evidence type="ECO:0000256" key="6">
    <source>
        <dbReference type="ARBA" id="ARBA00022640"/>
    </source>
</evidence>
<feature type="binding site" evidence="13">
    <location>
        <position position="100"/>
    </location>
    <ligand>
        <name>chlorophyll a</name>
        <dbReference type="ChEBI" id="CHEBI:58416"/>
        <label>1</label>
    </ligand>
</feature>
<proteinExistence type="inferred from homology"/>
<dbReference type="GO" id="GO:0009522">
    <property type="term" value="C:photosystem I"/>
    <property type="evidence" value="ECO:0007669"/>
    <property type="project" value="UniProtKB-KW"/>
</dbReference>
<evidence type="ECO:0000256" key="3">
    <source>
        <dbReference type="ARBA" id="ARBA00022494"/>
    </source>
</evidence>
<comment type="subcellular location">
    <subcellularLocation>
        <location evidence="1 14">Plastid</location>
        <location evidence="1 14">Chloroplast thylakoid membrane</location>
    </subcellularLocation>
</comment>
<keyword evidence="12" id="KW-0472">Membrane</keyword>
<evidence type="ECO:0000313" key="16">
    <source>
        <dbReference type="Proteomes" id="UP000327439"/>
    </source>
</evidence>
<dbReference type="GO" id="GO:0009523">
    <property type="term" value="C:photosystem II"/>
    <property type="evidence" value="ECO:0007669"/>
    <property type="project" value="UniProtKB-KW"/>
</dbReference>
<evidence type="ECO:0000256" key="1">
    <source>
        <dbReference type="ARBA" id="ARBA00004334"/>
    </source>
</evidence>
<dbReference type="Pfam" id="PF00504">
    <property type="entry name" value="Chloroa_b-bind"/>
    <property type="match status" value="1"/>
</dbReference>
<evidence type="ECO:0000256" key="9">
    <source>
        <dbReference type="ARBA" id="ARBA00022989"/>
    </source>
</evidence>
<name>A0A5J5VGT7_GOSBA</name>
<keyword evidence="9" id="KW-1133">Transmembrane helix</keyword>
<dbReference type="SUPFAM" id="SSF103511">
    <property type="entry name" value="Chlorophyll a-b binding protein"/>
    <property type="match status" value="1"/>
</dbReference>
<accession>A0A5J5VGT7</accession>